<evidence type="ECO:0000259" key="6">
    <source>
        <dbReference type="PROSITE" id="PS50076"/>
    </source>
</evidence>
<evidence type="ECO:0000313" key="7">
    <source>
        <dbReference type="EMBL" id="KZF24144.1"/>
    </source>
</evidence>
<dbReference type="SUPFAM" id="SSF48452">
    <property type="entry name" value="TPR-like"/>
    <property type="match status" value="2"/>
</dbReference>
<dbReference type="STRING" id="1328760.A0A165HZN0"/>
<dbReference type="PROSITE" id="PS50293">
    <property type="entry name" value="TPR_REGION"/>
    <property type="match status" value="1"/>
</dbReference>
<dbReference type="SMART" id="SM00028">
    <property type="entry name" value="TPR"/>
    <property type="match status" value="6"/>
</dbReference>
<feature type="region of interest" description="Disordered" evidence="5">
    <location>
        <begin position="1"/>
        <end position="92"/>
    </location>
</feature>
<gene>
    <name evidence="7" type="ORF">L228DRAFT_90373</name>
</gene>
<evidence type="ECO:0000313" key="8">
    <source>
        <dbReference type="Proteomes" id="UP000076632"/>
    </source>
</evidence>
<dbReference type="Proteomes" id="UP000076632">
    <property type="component" value="Unassembled WGS sequence"/>
</dbReference>
<keyword evidence="2 4" id="KW-0802">TPR repeat</keyword>
<feature type="domain" description="J" evidence="6">
    <location>
        <begin position="502"/>
        <end position="565"/>
    </location>
</feature>
<dbReference type="SUPFAM" id="SSF46565">
    <property type="entry name" value="Chaperone J-domain"/>
    <property type="match status" value="1"/>
</dbReference>
<dbReference type="PANTHER" id="PTHR44200:SF1">
    <property type="entry name" value="DNAJ HOMOLOG SUBFAMILY C MEMBER 7"/>
    <property type="match status" value="1"/>
</dbReference>
<dbReference type="Gene3D" id="1.25.40.10">
    <property type="entry name" value="Tetratricopeptide repeat domain"/>
    <property type="match status" value="1"/>
</dbReference>
<dbReference type="PANTHER" id="PTHR44200">
    <property type="entry name" value="DNAJ HOMOLOG SUBFAMILY C MEMBER 7"/>
    <property type="match status" value="1"/>
</dbReference>
<dbReference type="Pfam" id="PF13414">
    <property type="entry name" value="TPR_11"/>
    <property type="match status" value="1"/>
</dbReference>
<accession>A0A165HZN0</accession>
<dbReference type="InterPro" id="IPR019734">
    <property type="entry name" value="TPR_rpt"/>
</dbReference>
<dbReference type="AlphaFoldDB" id="A0A165HZN0"/>
<dbReference type="InterPro" id="IPR052758">
    <property type="entry name" value="SRC_co-chaperone"/>
</dbReference>
<protein>
    <submittedName>
        <fullName evidence="7">TPR-like protein</fullName>
    </submittedName>
</protein>
<dbReference type="InterPro" id="IPR001623">
    <property type="entry name" value="DnaJ_domain"/>
</dbReference>
<reference evidence="7 8" key="1">
    <citation type="journal article" date="2016" name="Fungal Biol.">
        <title>The genome of Xylona heveae provides a window into fungal endophytism.</title>
        <authorList>
            <person name="Gazis R."/>
            <person name="Kuo A."/>
            <person name="Riley R."/>
            <person name="LaButti K."/>
            <person name="Lipzen A."/>
            <person name="Lin J."/>
            <person name="Amirebrahimi M."/>
            <person name="Hesse C.N."/>
            <person name="Spatafora J.W."/>
            <person name="Henrissat B."/>
            <person name="Hainaut M."/>
            <person name="Grigoriev I.V."/>
            <person name="Hibbett D.S."/>
        </authorList>
    </citation>
    <scope>NUCLEOTIDE SEQUENCE [LARGE SCALE GENOMIC DNA]</scope>
    <source>
        <strain evidence="7 8">TC161</strain>
    </source>
</reference>
<dbReference type="CDD" id="cd06257">
    <property type="entry name" value="DnaJ"/>
    <property type="match status" value="1"/>
</dbReference>
<dbReference type="FunCoup" id="A0A165HZN0">
    <property type="interactions" value="978"/>
</dbReference>
<dbReference type="PROSITE" id="PS50076">
    <property type="entry name" value="DNAJ_2"/>
    <property type="match status" value="1"/>
</dbReference>
<feature type="region of interest" description="Disordered" evidence="5">
    <location>
        <begin position="106"/>
        <end position="138"/>
    </location>
</feature>
<dbReference type="OMA" id="KMCLGLD"/>
<proteinExistence type="predicted"/>
<dbReference type="InterPro" id="IPR036869">
    <property type="entry name" value="J_dom_sf"/>
</dbReference>
<evidence type="ECO:0000256" key="3">
    <source>
        <dbReference type="ARBA" id="ARBA00023186"/>
    </source>
</evidence>
<dbReference type="PRINTS" id="PR00625">
    <property type="entry name" value="JDOMAIN"/>
</dbReference>
<feature type="repeat" description="TPR" evidence="4">
    <location>
        <begin position="330"/>
        <end position="363"/>
    </location>
</feature>
<dbReference type="Pfam" id="PF07719">
    <property type="entry name" value="TPR_2"/>
    <property type="match status" value="1"/>
</dbReference>
<evidence type="ECO:0000256" key="5">
    <source>
        <dbReference type="SAM" id="MobiDB-lite"/>
    </source>
</evidence>
<dbReference type="RefSeq" id="XP_018189699.1">
    <property type="nucleotide sequence ID" value="XM_018336948.1"/>
</dbReference>
<dbReference type="GeneID" id="28902085"/>
<feature type="compositionally biased region" description="Polar residues" evidence="5">
    <location>
        <begin position="17"/>
        <end position="33"/>
    </location>
</feature>
<dbReference type="Pfam" id="PF14559">
    <property type="entry name" value="TPR_19"/>
    <property type="match status" value="2"/>
</dbReference>
<keyword evidence="8" id="KW-1185">Reference proteome</keyword>
<feature type="repeat" description="TPR" evidence="4">
    <location>
        <begin position="376"/>
        <end position="409"/>
    </location>
</feature>
<dbReference type="Pfam" id="PF00226">
    <property type="entry name" value="DnaJ"/>
    <property type="match status" value="1"/>
</dbReference>
<dbReference type="SMART" id="SM00271">
    <property type="entry name" value="DnaJ"/>
    <property type="match status" value="1"/>
</dbReference>
<evidence type="ECO:0000256" key="1">
    <source>
        <dbReference type="ARBA" id="ARBA00022737"/>
    </source>
</evidence>
<feature type="compositionally biased region" description="Basic residues" evidence="5">
    <location>
        <begin position="67"/>
        <end position="78"/>
    </location>
</feature>
<organism evidence="7 8">
    <name type="scientific">Xylona heveae (strain CBS 132557 / TC161)</name>
    <dbReference type="NCBI Taxonomy" id="1328760"/>
    <lineage>
        <taxon>Eukaryota</taxon>
        <taxon>Fungi</taxon>
        <taxon>Dikarya</taxon>
        <taxon>Ascomycota</taxon>
        <taxon>Pezizomycotina</taxon>
        <taxon>Xylonomycetes</taxon>
        <taxon>Xylonales</taxon>
        <taxon>Xylonaceae</taxon>
        <taxon>Xylona</taxon>
    </lineage>
</organism>
<evidence type="ECO:0000256" key="2">
    <source>
        <dbReference type="ARBA" id="ARBA00022803"/>
    </source>
</evidence>
<dbReference type="PROSITE" id="PS50005">
    <property type="entry name" value="TPR"/>
    <property type="match status" value="3"/>
</dbReference>
<dbReference type="InterPro" id="IPR011990">
    <property type="entry name" value="TPR-like_helical_dom_sf"/>
</dbReference>
<feature type="repeat" description="TPR" evidence="4">
    <location>
        <begin position="145"/>
        <end position="178"/>
    </location>
</feature>
<dbReference type="FunFam" id="1.25.40.10:FF:000097">
    <property type="entry name" value="DnaJ homolog subfamily C member 7 homolog"/>
    <property type="match status" value="1"/>
</dbReference>
<dbReference type="InParanoid" id="A0A165HZN0"/>
<dbReference type="OrthoDB" id="10250354at2759"/>
<dbReference type="EMBL" id="KV407456">
    <property type="protein sequence ID" value="KZF24144.1"/>
    <property type="molecule type" value="Genomic_DNA"/>
</dbReference>
<dbReference type="InterPro" id="IPR013105">
    <property type="entry name" value="TPR_2"/>
</dbReference>
<evidence type="ECO:0000256" key="4">
    <source>
        <dbReference type="PROSITE-ProRule" id="PRU00339"/>
    </source>
</evidence>
<keyword evidence="1" id="KW-0677">Repeat</keyword>
<dbReference type="Gene3D" id="1.10.287.110">
    <property type="entry name" value="DnaJ domain"/>
    <property type="match status" value="1"/>
</dbReference>
<name>A0A165HZN0_XYLHT</name>
<keyword evidence="3" id="KW-0143">Chaperone</keyword>
<sequence>MLPNLFTKSPKKKNNFDSRTIPSSTNTAASHNGTSRTSPPPPSSKTKKSPSKSSRDRDSRPSSAQGSKRHSRPSRSSRSHIFDPTEHPLNLPPHELRRLSAMSAMNDTPQPMDVENESPATNGVNGDGAPAPPPHRTPTNGPVDAEACKAAGNKFFKLKDYDKAIAEYTKAIEADPKSATYRSNRAAAYISANRWHEALEDCKVADSLEPNNAKVLQRLARVLTSLGRPADALEVYDSITPPVTPKDKAPALTMQQHLKQAEESLHEGTAGSLVVHALDQAEKGLGYNVTRPRKWLLMRGEAYIKMGNVNALGEAQTVAMSMLRANSQDPEALVLRGRALYAQGENEKALQHFRQALNCDPDFKDAVKNLRMVQKLDRMKSEGNAAFQGRRYQEAVDMYTQALQVDPSNKGINSKLLQNRAMASIKLKNFKQAIADCTRALELDSSYLKARKTRAKALGESGDWEEAVKELKEIAENNPSEPGIQKEIRNAELELKKSKRKDYYKILGVDKDADDAQIKKAYKKLAIVHHPDKNGNDEAAADRFKEIVEAYETLADPEYVFPPFGYLLSPYRILEPAN</sequence>